<evidence type="ECO:0000256" key="1">
    <source>
        <dbReference type="ARBA" id="ARBA00023015"/>
    </source>
</evidence>
<evidence type="ECO:0000259" key="9">
    <source>
        <dbReference type="PROSITE" id="PS51293"/>
    </source>
</evidence>
<feature type="compositionally biased region" description="Low complexity" evidence="6">
    <location>
        <begin position="138"/>
        <end position="200"/>
    </location>
</feature>
<reference evidence="11 12" key="1">
    <citation type="submission" date="2018-07" db="EMBL/GenBank/DDBJ databases">
        <title>Draft Genome Assemblies for Five Robust Yarrowia lipolytica Strains Exhibiting High Lipid Production and Pentose Sugar Utilization and Sugar Alcohol Secretion from Undetoxified Lignocellulosic Biomass Hydrolysates.</title>
        <authorList>
            <consortium name="DOE Joint Genome Institute"/>
            <person name="Walker C."/>
            <person name="Ryu S."/>
            <person name="Na H."/>
            <person name="Zane M."/>
            <person name="LaButti K."/>
            <person name="Lipzen A."/>
            <person name="Haridas S."/>
            <person name="Barry K."/>
            <person name="Grigoriev I.V."/>
            <person name="Quarterman J."/>
            <person name="Slininger P."/>
            <person name="Dien B."/>
            <person name="Trinh C.T."/>
        </authorList>
    </citation>
    <scope>NUCLEOTIDE SEQUENCE [LARGE SCALE GENOMIC DNA]</scope>
    <source>
        <strain evidence="11 12">YB392</strain>
    </source>
</reference>
<evidence type="ECO:0000313" key="11">
    <source>
        <dbReference type="EMBL" id="RDW24534.1"/>
    </source>
</evidence>
<dbReference type="PROSITE" id="PS51294">
    <property type="entry name" value="HTH_MYB"/>
    <property type="match status" value="1"/>
</dbReference>
<dbReference type="Pfam" id="PF16495">
    <property type="entry name" value="SWIRM-assoc_1"/>
    <property type="match status" value="1"/>
</dbReference>
<evidence type="ECO:0000259" key="10">
    <source>
        <dbReference type="PROSITE" id="PS51294"/>
    </source>
</evidence>
<dbReference type="PROSITE" id="PS50090">
    <property type="entry name" value="MYB_LIKE"/>
    <property type="match status" value="1"/>
</dbReference>
<dbReference type="Gene3D" id="1.10.10.60">
    <property type="entry name" value="Homeodomain-like"/>
    <property type="match status" value="1"/>
</dbReference>
<dbReference type="FunFam" id="1.10.10.10:FF:000020">
    <property type="entry name" value="SWI/SNF complex subunit SMARCC2 isoform c"/>
    <property type="match status" value="1"/>
</dbReference>
<dbReference type="InterPro" id="IPR017884">
    <property type="entry name" value="SANT_dom"/>
</dbReference>
<dbReference type="PROSITE" id="PS50934">
    <property type="entry name" value="SWIRM"/>
    <property type="match status" value="1"/>
</dbReference>
<dbReference type="AlphaFoldDB" id="A0A371C2K3"/>
<dbReference type="GO" id="GO:0006338">
    <property type="term" value="P:chromatin remodeling"/>
    <property type="evidence" value="ECO:0007669"/>
    <property type="project" value="UniProtKB-ARBA"/>
</dbReference>
<dbReference type="PROSITE" id="PS51293">
    <property type="entry name" value="SANT"/>
    <property type="match status" value="1"/>
</dbReference>
<dbReference type="InterPro" id="IPR017930">
    <property type="entry name" value="Myb_dom"/>
</dbReference>
<feature type="region of interest" description="Disordered" evidence="6">
    <location>
        <begin position="431"/>
        <end position="498"/>
    </location>
</feature>
<evidence type="ECO:0000256" key="2">
    <source>
        <dbReference type="ARBA" id="ARBA00023125"/>
    </source>
</evidence>
<feature type="compositionally biased region" description="Low complexity" evidence="6">
    <location>
        <begin position="102"/>
        <end position="130"/>
    </location>
</feature>
<organism evidence="11 12">
    <name type="scientific">Yarrowia lipolytica</name>
    <name type="common">Candida lipolytica</name>
    <dbReference type="NCBI Taxonomy" id="4952"/>
    <lineage>
        <taxon>Eukaryota</taxon>
        <taxon>Fungi</taxon>
        <taxon>Dikarya</taxon>
        <taxon>Ascomycota</taxon>
        <taxon>Saccharomycotina</taxon>
        <taxon>Dipodascomycetes</taxon>
        <taxon>Dipodascales</taxon>
        <taxon>Dipodascales incertae sedis</taxon>
        <taxon>Yarrowia</taxon>
    </lineage>
</organism>
<dbReference type="Gene3D" id="1.10.10.10">
    <property type="entry name" value="Winged helix-like DNA-binding domain superfamily/Winged helix DNA-binding domain"/>
    <property type="match status" value="1"/>
</dbReference>
<dbReference type="GO" id="GO:0003677">
    <property type="term" value="F:DNA binding"/>
    <property type="evidence" value="ECO:0007669"/>
    <property type="project" value="UniProtKB-KW"/>
</dbReference>
<gene>
    <name evidence="11" type="ORF">B0I71DRAFT_134129</name>
</gene>
<evidence type="ECO:0000256" key="4">
    <source>
        <dbReference type="ARBA" id="ARBA00023242"/>
    </source>
</evidence>
<sequence length="857" mass="92926">MFSEGDFGAGGSADAPNGAPTSTDGVSSAAAPVDDLNTTDNNSITEPTTATSATSNTEATAESMEHAEPVIHADVAGGDEPAPDVDAVADTAPVEPPAGADTPVDATAPVETTTTTTTTTTVTEEPATDTINDGAVVTETTSSTTESLPAAEGATTATDTAEEAANGADADGAANGSSSEPKPETSEPAAATSPAPALPSDGMDVDYMPADQDDKEDDWNMDLEPEWEATGGIAETTKVEPKASAEPRDDKEADSEMLDADTAIPDDQKLKETKPVVAPPPVPRNAVPDYIPQAHTIVIPSYASWFNVNRIHSIEKKSIPEFFNQRNNSKTPEVYKRYRAFMINTYRLHPTEYLTVTAVRRNLLGDVCAIMRVHQFLEKWGLINYQVDIEARPQMVAPPFTGHWEVTEDMPRGLFPFQAYRGTRFLKRAGENGSIEEGGSIEAKKPKVEGDDTADAVDGGNSNDNKDTSSKEGGAEVGTQGDTVRVKPEPTTPQVEPFVQSDPEWTKREVYNLLNGIEEHGNDWTAISETVGNKTREQCLLKFISLSTEDKYLGKSGDVSASTSGQDIKVSPLQVSPKYLPFDHVDNPVLSVVSFLTGLVDPTVVSAMTGRGVEEIRKTLKLEMTEQKKQQLLERRRKREQEKKDKEAAAAKDGDSKDGGEKEGGEGDKDDKDAVKEEGSDDDPALYPPGASDSTDAGTSIKDVPLETLTSLGYSTLGTKAQVFADFSEKEMYRDMFELTKAQATKMEMKMEKFAELERIIEMERRQLQMEREQVFLQRLLLNKKVSQVDNLLTQAAEETKNQQLIDQARSIVRGATKLSFAPTVQDQALENSCVENSLDNVTPVTQKKQTFTFWQA</sequence>
<keyword evidence="5" id="KW-0175">Coiled coil</keyword>
<dbReference type="SMART" id="SM00717">
    <property type="entry name" value="SANT"/>
    <property type="match status" value="1"/>
</dbReference>
<dbReference type="GO" id="GO:0042393">
    <property type="term" value="F:histone binding"/>
    <property type="evidence" value="ECO:0007669"/>
    <property type="project" value="TreeGrafter"/>
</dbReference>
<dbReference type="PANTHER" id="PTHR12802">
    <property type="entry name" value="SWI/SNF COMPLEX-RELATED"/>
    <property type="match status" value="1"/>
</dbReference>
<dbReference type="Pfam" id="PF04433">
    <property type="entry name" value="SWIRM"/>
    <property type="match status" value="1"/>
</dbReference>
<dbReference type="CDD" id="cd00167">
    <property type="entry name" value="SANT"/>
    <property type="match status" value="1"/>
</dbReference>
<evidence type="ECO:0000259" key="7">
    <source>
        <dbReference type="PROSITE" id="PS50090"/>
    </source>
</evidence>
<keyword evidence="2" id="KW-0238">DNA-binding</keyword>
<keyword evidence="3" id="KW-0804">Transcription</keyword>
<accession>A0A371C2K3</accession>
<evidence type="ECO:0008006" key="13">
    <source>
        <dbReference type="Google" id="ProtNLM"/>
    </source>
</evidence>
<dbReference type="VEuPathDB" id="FungiDB:YALI0_F15939g"/>
<feature type="compositionally biased region" description="Low complexity" evidence="6">
    <location>
        <begin position="43"/>
        <end position="62"/>
    </location>
</feature>
<feature type="compositionally biased region" description="Basic and acidic residues" evidence="6">
    <location>
        <begin position="464"/>
        <end position="474"/>
    </location>
</feature>
<feature type="compositionally biased region" description="Basic and acidic residues" evidence="6">
    <location>
        <begin position="627"/>
        <end position="678"/>
    </location>
</feature>
<feature type="domain" description="HTH myb-type" evidence="10">
    <location>
        <begin position="505"/>
        <end position="551"/>
    </location>
</feature>
<feature type="compositionally biased region" description="Low complexity" evidence="6">
    <location>
        <begin position="84"/>
        <end position="93"/>
    </location>
</feature>
<dbReference type="PANTHER" id="PTHR12802:SF41">
    <property type="entry name" value="BRAHMA ASSOCIATED PROTEIN 155 KDA"/>
    <property type="match status" value="1"/>
</dbReference>
<dbReference type="Proteomes" id="UP000256601">
    <property type="component" value="Unassembled WGS sequence"/>
</dbReference>
<feature type="domain" description="SANT" evidence="9">
    <location>
        <begin position="500"/>
        <end position="551"/>
    </location>
</feature>
<feature type="coiled-coil region" evidence="5">
    <location>
        <begin position="747"/>
        <end position="774"/>
    </location>
</feature>
<dbReference type="GO" id="GO:0016514">
    <property type="term" value="C:SWI/SNF complex"/>
    <property type="evidence" value="ECO:0007669"/>
    <property type="project" value="TreeGrafter"/>
</dbReference>
<dbReference type="GO" id="GO:0045893">
    <property type="term" value="P:positive regulation of DNA-templated transcription"/>
    <property type="evidence" value="ECO:0007669"/>
    <property type="project" value="TreeGrafter"/>
</dbReference>
<feature type="domain" description="SWIRM" evidence="8">
    <location>
        <begin position="297"/>
        <end position="394"/>
    </location>
</feature>
<dbReference type="InterPro" id="IPR032451">
    <property type="entry name" value="SMARCC_C"/>
</dbReference>
<feature type="region of interest" description="Disordered" evidence="6">
    <location>
        <begin position="627"/>
        <end position="700"/>
    </location>
</feature>
<evidence type="ECO:0000259" key="8">
    <source>
        <dbReference type="PROSITE" id="PS50934"/>
    </source>
</evidence>
<feature type="compositionally biased region" description="Basic and acidic residues" evidence="6">
    <location>
        <begin position="237"/>
        <end position="251"/>
    </location>
</feature>
<feature type="domain" description="Myb-like" evidence="7">
    <location>
        <begin position="505"/>
        <end position="547"/>
    </location>
</feature>
<proteinExistence type="predicted"/>
<evidence type="ECO:0000256" key="6">
    <source>
        <dbReference type="SAM" id="MobiDB-lite"/>
    </source>
</evidence>
<feature type="compositionally biased region" description="Acidic residues" evidence="6">
    <location>
        <begin position="211"/>
        <end position="227"/>
    </location>
</feature>
<protein>
    <recommendedName>
        <fullName evidence="13">SWI/SNF complex subunit SMARCC2</fullName>
    </recommendedName>
</protein>
<dbReference type="InterPro" id="IPR009057">
    <property type="entry name" value="Homeodomain-like_sf"/>
</dbReference>
<keyword evidence="4" id="KW-0539">Nucleus</keyword>
<feature type="region of interest" description="Disordered" evidence="6">
    <location>
        <begin position="1"/>
        <end position="256"/>
    </location>
</feature>
<dbReference type="EMBL" id="KZ859030">
    <property type="protein sequence ID" value="RDW24534.1"/>
    <property type="molecule type" value="Genomic_DNA"/>
</dbReference>
<dbReference type="InterPro" id="IPR036388">
    <property type="entry name" value="WH-like_DNA-bd_sf"/>
</dbReference>
<feature type="compositionally biased region" description="Low complexity" evidence="6">
    <location>
        <begin position="431"/>
        <end position="441"/>
    </location>
</feature>
<evidence type="ECO:0000256" key="3">
    <source>
        <dbReference type="ARBA" id="ARBA00023163"/>
    </source>
</evidence>
<dbReference type="VEuPathDB" id="FungiDB:YALI1_F21426g"/>
<evidence type="ECO:0000256" key="5">
    <source>
        <dbReference type="SAM" id="Coils"/>
    </source>
</evidence>
<name>A0A371C2K3_YARLL</name>
<dbReference type="Pfam" id="PF00249">
    <property type="entry name" value="Myb_DNA-binding"/>
    <property type="match status" value="1"/>
</dbReference>
<keyword evidence="1" id="KW-0805">Transcription regulation</keyword>
<dbReference type="SUPFAM" id="SSF46689">
    <property type="entry name" value="Homeodomain-like"/>
    <property type="match status" value="2"/>
</dbReference>
<evidence type="ECO:0000313" key="12">
    <source>
        <dbReference type="Proteomes" id="UP000256601"/>
    </source>
</evidence>
<dbReference type="FunFam" id="1.10.10.60:FF:000014">
    <property type="entry name" value="SWI/SNF complex subunit SMARCC2 isoform C"/>
    <property type="match status" value="1"/>
</dbReference>
<dbReference type="InterPro" id="IPR001005">
    <property type="entry name" value="SANT/Myb"/>
</dbReference>
<dbReference type="InterPro" id="IPR007526">
    <property type="entry name" value="SWIRM"/>
</dbReference>